<dbReference type="SMART" id="SM00014">
    <property type="entry name" value="acidPPc"/>
    <property type="match status" value="1"/>
</dbReference>
<protein>
    <recommendedName>
        <fullName evidence="2">Phosphatidic acid phosphatase type 2/haloperoxidase domain-containing protein</fullName>
    </recommendedName>
</protein>
<keyword evidence="1" id="KW-1133">Transmembrane helix</keyword>
<comment type="caution">
    <text evidence="3">The sequence shown here is derived from an EMBL/GenBank/DDBJ whole genome shotgun (WGS) entry which is preliminary data.</text>
</comment>
<reference evidence="4" key="1">
    <citation type="journal article" date="2019" name="Int. J. Syst. Evol. Microbiol.">
        <title>The Global Catalogue of Microorganisms (GCM) 10K type strain sequencing project: providing services to taxonomists for standard genome sequencing and annotation.</title>
        <authorList>
            <consortium name="The Broad Institute Genomics Platform"/>
            <consortium name="The Broad Institute Genome Sequencing Center for Infectious Disease"/>
            <person name="Wu L."/>
            <person name="Ma J."/>
        </authorList>
    </citation>
    <scope>NUCLEOTIDE SEQUENCE [LARGE SCALE GENOMIC DNA]</scope>
    <source>
        <strain evidence="4">JCM 15933</strain>
    </source>
</reference>
<dbReference type="PANTHER" id="PTHR14969:SF13">
    <property type="entry name" value="AT30094P"/>
    <property type="match status" value="1"/>
</dbReference>
<evidence type="ECO:0000259" key="2">
    <source>
        <dbReference type="SMART" id="SM00014"/>
    </source>
</evidence>
<evidence type="ECO:0000256" key="1">
    <source>
        <dbReference type="SAM" id="Phobius"/>
    </source>
</evidence>
<feature type="domain" description="Phosphatidic acid phosphatase type 2/haloperoxidase" evidence="2">
    <location>
        <begin position="128"/>
        <end position="238"/>
    </location>
</feature>
<evidence type="ECO:0000313" key="4">
    <source>
        <dbReference type="Proteomes" id="UP001501470"/>
    </source>
</evidence>
<feature type="transmembrane region" description="Helical" evidence="1">
    <location>
        <begin position="45"/>
        <end position="69"/>
    </location>
</feature>
<dbReference type="Pfam" id="PF01569">
    <property type="entry name" value="PAP2"/>
    <property type="match status" value="1"/>
</dbReference>
<evidence type="ECO:0000313" key="3">
    <source>
        <dbReference type="EMBL" id="GAA1568112.1"/>
    </source>
</evidence>
<gene>
    <name evidence="3" type="ORF">GCM10009827_107270</name>
</gene>
<organism evidence="3 4">
    <name type="scientific">Dactylosporangium maewongense</name>
    <dbReference type="NCBI Taxonomy" id="634393"/>
    <lineage>
        <taxon>Bacteria</taxon>
        <taxon>Bacillati</taxon>
        <taxon>Actinomycetota</taxon>
        <taxon>Actinomycetes</taxon>
        <taxon>Micromonosporales</taxon>
        <taxon>Micromonosporaceae</taxon>
        <taxon>Dactylosporangium</taxon>
    </lineage>
</organism>
<feature type="transmembrane region" description="Helical" evidence="1">
    <location>
        <begin position="127"/>
        <end position="149"/>
    </location>
</feature>
<feature type="transmembrane region" description="Helical" evidence="1">
    <location>
        <begin position="104"/>
        <end position="120"/>
    </location>
</feature>
<dbReference type="Gene3D" id="1.20.144.10">
    <property type="entry name" value="Phosphatidic acid phosphatase type 2/haloperoxidase"/>
    <property type="match status" value="1"/>
</dbReference>
<feature type="transmembrane region" description="Helical" evidence="1">
    <location>
        <begin position="169"/>
        <end position="188"/>
    </location>
</feature>
<dbReference type="CDD" id="cd03392">
    <property type="entry name" value="PAP2_like_2"/>
    <property type="match status" value="1"/>
</dbReference>
<keyword evidence="4" id="KW-1185">Reference proteome</keyword>
<accession>A0ABP4NYF5</accession>
<dbReference type="EMBL" id="BAAAQD010000039">
    <property type="protein sequence ID" value="GAA1568112.1"/>
    <property type="molecule type" value="Genomic_DNA"/>
</dbReference>
<keyword evidence="1" id="KW-0472">Membrane</keyword>
<dbReference type="InterPro" id="IPR000326">
    <property type="entry name" value="PAP2/HPO"/>
</dbReference>
<dbReference type="Proteomes" id="UP001501470">
    <property type="component" value="Unassembled WGS sequence"/>
</dbReference>
<dbReference type="InterPro" id="IPR036938">
    <property type="entry name" value="PAP2/HPO_sf"/>
</dbReference>
<proteinExistence type="predicted"/>
<keyword evidence="1" id="KW-0812">Transmembrane</keyword>
<dbReference type="PANTHER" id="PTHR14969">
    <property type="entry name" value="SPHINGOSINE-1-PHOSPHATE PHOSPHOHYDROLASE"/>
    <property type="match status" value="1"/>
</dbReference>
<feature type="transmembrane region" description="Helical" evidence="1">
    <location>
        <begin position="195"/>
        <end position="217"/>
    </location>
</feature>
<sequence length="253" mass="26620">MVVGDLTPARSADSQAALGTLPGISRHVHPEAAHMDRTPRHLRTWLLAMAAATAGFLALTAVVVARVAVVERFDNGVSSTARQFAAGHVRWRTLMSFVTHTGDSGVLVSLALLTFIVLAWRQQWQAALLVVAAPAASVAIRVTVLHLVARERPVDRLTAISGWSFPSGHTTSSGVAAGVAILLVLAYVRREPLRTALIVTAAGWAVLVGVSRVALLAHWPTDVLAGWFLATAVTTAFAAGRTGAAKQPQQPAS</sequence>
<dbReference type="SUPFAM" id="SSF48317">
    <property type="entry name" value="Acid phosphatase/Vanadium-dependent haloperoxidase"/>
    <property type="match status" value="1"/>
</dbReference>
<feature type="transmembrane region" description="Helical" evidence="1">
    <location>
        <begin position="223"/>
        <end position="240"/>
    </location>
</feature>
<name>A0ABP4NYF5_9ACTN</name>